<dbReference type="RefSeq" id="WP_157289705.1">
    <property type="nucleotide sequence ID" value="NZ_WQRF01000001.1"/>
</dbReference>
<accession>A0A7X3FQE5</accession>
<organism evidence="1 2">
    <name type="scientific">Devosia marina</name>
    <dbReference type="NCBI Taxonomy" id="2683198"/>
    <lineage>
        <taxon>Bacteria</taxon>
        <taxon>Pseudomonadati</taxon>
        <taxon>Pseudomonadota</taxon>
        <taxon>Alphaproteobacteria</taxon>
        <taxon>Hyphomicrobiales</taxon>
        <taxon>Devosiaceae</taxon>
        <taxon>Devosia</taxon>
    </lineage>
</organism>
<reference evidence="1 2" key="1">
    <citation type="submission" date="2019-12" db="EMBL/GenBank/DDBJ databases">
        <title>Devosia maris sp. nov., isolated from the deep seawater.</title>
        <authorList>
            <person name="Liu Y."/>
        </authorList>
    </citation>
    <scope>NUCLEOTIDE SEQUENCE [LARGE SCALE GENOMIC DNA]</scope>
    <source>
        <strain evidence="1 2">L53-10-65</strain>
    </source>
</reference>
<dbReference type="AlphaFoldDB" id="A0A7X3FQE5"/>
<evidence type="ECO:0008006" key="3">
    <source>
        <dbReference type="Google" id="ProtNLM"/>
    </source>
</evidence>
<keyword evidence="2" id="KW-1185">Reference proteome</keyword>
<evidence type="ECO:0000313" key="2">
    <source>
        <dbReference type="Proteomes" id="UP000438106"/>
    </source>
</evidence>
<dbReference type="Proteomes" id="UP000438106">
    <property type="component" value="Unassembled WGS sequence"/>
</dbReference>
<protein>
    <recommendedName>
        <fullName evidence="3">TniQ protein</fullName>
    </recommendedName>
</protein>
<name>A0A7X3FQE5_9HYPH</name>
<gene>
    <name evidence="1" type="ORF">GO014_07505</name>
</gene>
<proteinExistence type="predicted"/>
<dbReference type="EMBL" id="WQRF01000001">
    <property type="protein sequence ID" value="MVS98864.1"/>
    <property type="molecule type" value="Genomic_DNA"/>
</dbReference>
<comment type="caution">
    <text evidence="1">The sequence shown here is derived from an EMBL/GenBank/DDBJ whole genome shotgun (WGS) entry which is preliminary data.</text>
</comment>
<sequence length="648" mass="71640">MTLFRPMPPIHDESLTALVSRAAATNGYDHAKDILYFANLSMKRVENLSFSDPQIAKQLAWLLGVPVHSIEDRFYRKLRRGTVDFFGTPVREVFIERSIRRVSPVALKQLPYGRAIWHIRTFGFDPDTLDPLLDTCPECQSQLGFSRTQGMDYCDYCIAETPMGFPAPSVDLRKLEQRPYETDDRTALDFVTGLLDPRVSGSEVSVVPDAVGTRNRGELFELAQAIAAALKINAEGNYSQGYFARSEIGAIEPQFLSQAGRAILNYPEGFSEICLTAATGATNRTGEWGLSKAFGAISLLAQDGYLPKIVRKNVSLLMRETLAGCAENAGVVGKGSFRPDKYWPLLELKRAFLVSHPVVAKLAKHPKSKRVFAGTSAKAPILLHRSQSQMTMIQYKDQVPAMAVAWSLGAPPHAVSDLVRRRLNFVYTGASTHITTADTYMSGRSMRLLEERLVGGRKPIKPDPAFCTFAQAMLLFPAGRRPWVPLIERLLDSRIEYVLHKRPGQGILRAISVKGVELVRDLLIEEQAHFPASEFDRLSAGSVNLMLGISAYGVLQALVAAKELVPDGDAKFANDNVISFASMYIFANEIAARGRRPTSLVRSWMEAHEVHPAFDFPTKGGLIYLRDNVEPLLELGSPYAASKIPAVI</sequence>
<evidence type="ECO:0000313" key="1">
    <source>
        <dbReference type="EMBL" id="MVS98864.1"/>
    </source>
</evidence>